<dbReference type="CDD" id="cd13690">
    <property type="entry name" value="PBP2_GluB"/>
    <property type="match status" value="1"/>
</dbReference>
<evidence type="ECO:0000256" key="3">
    <source>
        <dbReference type="ARBA" id="ARBA00022729"/>
    </source>
</evidence>
<comment type="similarity">
    <text evidence="1">Belongs to the bacterial solute-binding protein 3 family.</text>
</comment>
<dbReference type="SMART" id="SM00062">
    <property type="entry name" value="PBPb"/>
    <property type="match status" value="1"/>
</dbReference>
<dbReference type="SUPFAM" id="SSF53850">
    <property type="entry name" value="Periplasmic binding protein-like II"/>
    <property type="match status" value="1"/>
</dbReference>
<dbReference type="PANTHER" id="PTHR30085">
    <property type="entry name" value="AMINO ACID ABC TRANSPORTER PERMEASE"/>
    <property type="match status" value="1"/>
</dbReference>
<dbReference type="Gene3D" id="3.40.190.10">
    <property type="entry name" value="Periplasmic binding protein-like II"/>
    <property type="match status" value="2"/>
</dbReference>
<accession>A0A841FF39</accession>
<evidence type="ECO:0000256" key="2">
    <source>
        <dbReference type="ARBA" id="ARBA00022448"/>
    </source>
</evidence>
<reference evidence="5 6" key="1">
    <citation type="submission" date="2020-08" db="EMBL/GenBank/DDBJ databases">
        <title>Genomic Encyclopedia of Type Strains, Phase IV (KMG-IV): sequencing the most valuable type-strain genomes for metagenomic binning, comparative biology and taxonomic classification.</title>
        <authorList>
            <person name="Goeker M."/>
        </authorList>
    </citation>
    <scope>NUCLEOTIDE SEQUENCE [LARGE SCALE GENOMIC DNA]</scope>
    <source>
        <strain evidence="5 6">YIM 65646</strain>
    </source>
</reference>
<feature type="domain" description="Solute-binding protein family 3/N-terminal" evidence="4">
    <location>
        <begin position="21"/>
        <end position="248"/>
    </location>
</feature>
<dbReference type="Pfam" id="PF00497">
    <property type="entry name" value="SBP_bac_3"/>
    <property type="match status" value="1"/>
</dbReference>
<dbReference type="GO" id="GO:0005576">
    <property type="term" value="C:extracellular region"/>
    <property type="evidence" value="ECO:0007669"/>
    <property type="project" value="TreeGrafter"/>
</dbReference>
<dbReference type="AlphaFoldDB" id="A0A841FF39"/>
<organism evidence="5 6">
    <name type="scientific">Phytomonospora endophytica</name>
    <dbReference type="NCBI Taxonomy" id="714109"/>
    <lineage>
        <taxon>Bacteria</taxon>
        <taxon>Bacillati</taxon>
        <taxon>Actinomycetota</taxon>
        <taxon>Actinomycetes</taxon>
        <taxon>Micromonosporales</taxon>
        <taxon>Micromonosporaceae</taxon>
        <taxon>Phytomonospora</taxon>
    </lineage>
</organism>
<comment type="caution">
    <text evidence="5">The sequence shown here is derived from an EMBL/GenBank/DDBJ whole genome shotgun (WGS) entry which is preliminary data.</text>
</comment>
<proteinExistence type="inferred from homology"/>
<keyword evidence="6" id="KW-1185">Reference proteome</keyword>
<name>A0A841FF39_9ACTN</name>
<keyword evidence="3" id="KW-0732">Signal</keyword>
<keyword evidence="2" id="KW-0813">Transport</keyword>
<dbReference type="GO" id="GO:0030288">
    <property type="term" value="C:outer membrane-bounded periplasmic space"/>
    <property type="evidence" value="ECO:0007669"/>
    <property type="project" value="TreeGrafter"/>
</dbReference>
<dbReference type="InterPro" id="IPR051455">
    <property type="entry name" value="Bact_solute-bind_prot3"/>
</dbReference>
<dbReference type="PANTHER" id="PTHR30085:SF6">
    <property type="entry name" value="ABC TRANSPORTER GLUTAMINE-BINDING PROTEIN GLNH"/>
    <property type="match status" value="1"/>
</dbReference>
<evidence type="ECO:0000313" key="5">
    <source>
        <dbReference type="EMBL" id="MBB6032458.1"/>
    </source>
</evidence>
<dbReference type="RefSeq" id="WP_184785357.1">
    <property type="nucleotide sequence ID" value="NZ_BONT01000042.1"/>
</dbReference>
<evidence type="ECO:0000259" key="4">
    <source>
        <dbReference type="SMART" id="SM00062"/>
    </source>
</evidence>
<evidence type="ECO:0000256" key="1">
    <source>
        <dbReference type="ARBA" id="ARBA00010333"/>
    </source>
</evidence>
<sequence length="261" mass="28960">MTQAPDDSLPPEIQAIKDIGRLLVGTRYDQPLTGLRNEATGRIDGFDAEIGRIIAQRIFGTVEEGVNIEFIETLAKSRTTYLSTNQVDMVIATFTINDERKAEVDFAGPYYIAGQDILVKKDNKSIESVDDLMGKRVCAAKGSTSAKELKKQAGVEVVELKDYSSCVAALEGAQPVEAVSTDNVILQGFAQSNPDAYRVLDNPFTSERYGIGLKHGSPELRKFINDTLEESFRNGDWQKAFQMTFGHTTMKMPEYPKIENY</sequence>
<evidence type="ECO:0000313" key="6">
    <source>
        <dbReference type="Proteomes" id="UP000548476"/>
    </source>
</evidence>
<dbReference type="EMBL" id="JACHGT010000001">
    <property type="protein sequence ID" value="MBB6032458.1"/>
    <property type="molecule type" value="Genomic_DNA"/>
</dbReference>
<gene>
    <name evidence="5" type="ORF">HNR73_000300</name>
</gene>
<dbReference type="Proteomes" id="UP000548476">
    <property type="component" value="Unassembled WGS sequence"/>
</dbReference>
<dbReference type="InterPro" id="IPR001638">
    <property type="entry name" value="Solute-binding_3/MltF_N"/>
</dbReference>
<protein>
    <submittedName>
        <fullName evidence="5">Glutamate transport system substrate-binding protein</fullName>
    </submittedName>
</protein>
<dbReference type="GO" id="GO:0006865">
    <property type="term" value="P:amino acid transport"/>
    <property type="evidence" value="ECO:0007669"/>
    <property type="project" value="TreeGrafter"/>
</dbReference>